<dbReference type="OrthoDB" id="1668230at2759"/>
<evidence type="ECO:0000256" key="3">
    <source>
        <dbReference type="ARBA" id="ARBA00011534"/>
    </source>
</evidence>
<dbReference type="Gene3D" id="1.10.510.10">
    <property type="entry name" value="Transferase(Phosphotransferase) domain 1"/>
    <property type="match status" value="1"/>
</dbReference>
<dbReference type="InterPro" id="IPR000719">
    <property type="entry name" value="Prot_kinase_dom"/>
</dbReference>
<comment type="subunit">
    <text evidence="3">Component of the EKC/KEOPS complex composed of at least BUD32, CGI121, GON7, KAE1 and PCC1; the whole complex dimerizes.</text>
</comment>
<dbReference type="InterPro" id="IPR011009">
    <property type="entry name" value="Kinase-like_dom_sf"/>
</dbReference>
<dbReference type="Pfam" id="PF00069">
    <property type="entry name" value="Pkinase"/>
    <property type="match status" value="1"/>
</dbReference>
<reference evidence="13 14" key="1">
    <citation type="submission" date="2015-07" db="EMBL/GenBank/DDBJ databases">
        <title>Emmonsia species relationships and genome sequence.</title>
        <authorList>
            <person name="Cuomo C.A."/>
            <person name="Schwartz I.S."/>
            <person name="Kenyon C."/>
            <person name="de Hoog G.S."/>
            <person name="Govender N.P."/>
            <person name="Botha A."/>
            <person name="Moreno L."/>
            <person name="de Vries M."/>
            <person name="Munoz J.F."/>
            <person name="Stielow J.B."/>
        </authorList>
    </citation>
    <scope>NUCLEOTIDE SEQUENCE [LARGE SCALE GENOMIC DNA]</scope>
    <source>
        <strain evidence="13 14">CBS 136260</strain>
    </source>
</reference>
<dbReference type="EMBL" id="LGUA01000087">
    <property type="protein sequence ID" value="OAX84303.1"/>
    <property type="molecule type" value="Genomic_DNA"/>
</dbReference>
<evidence type="ECO:0000256" key="7">
    <source>
        <dbReference type="ARBA" id="ARBA00022895"/>
    </source>
</evidence>
<proteinExistence type="predicted"/>
<sequence>MLSSFHFSYSIIWPTVWCFLSSSFNGLLGLFYAPAGLLGRGSRNEDIEHLGDATAVESKNGSVISSAAELNKPSTPYPKSIRYIRVPGEWEQRTNPQTAPNHPNIPEPRPGEIIYVTKGKFLAWGGTAMIERLPSGIVIKTPLPNPYCPPEEKDHQRNMRLEAQIYQRIGEHPRVPSSVNWNPDTCCLTMEYLENGNLRDYIRQNHRSITPWLRLQWARQAAEALTVLHAVDVIHCDLSPRNFLLDSDLNLKISDFGGASLCGSEPSAIPATRFRHPRYDWNVTPVFGDDIFSLGSLIYFIMTDCYPHQEVPSNEVEKLYEVQEFPDVSHLICGTIIMQCWSWQVDTAQAVYDYLKAVDKDCVL</sequence>
<protein>
    <recommendedName>
        <fullName evidence="6">EKC/KEOPS complex subunit BUD32</fullName>
        <ecNumber evidence="4">2.7.11.1</ecNumber>
    </recommendedName>
    <alternativeName>
        <fullName evidence="8 9">Atypical Serine/threonine protein kinase BUD32</fullName>
    </alternativeName>
    <alternativeName>
        <fullName evidence="5">EKC/KEOPS complex subunit bud32</fullName>
    </alternativeName>
</protein>
<dbReference type="PANTHER" id="PTHR44329:SF291">
    <property type="entry name" value="PROTEIN KINASE DOMAIN-CONTAINING PROTEIN"/>
    <property type="match status" value="1"/>
</dbReference>
<keyword evidence="14" id="KW-1185">Reference proteome</keyword>
<dbReference type="Proteomes" id="UP000091918">
    <property type="component" value="Unassembled WGS sequence"/>
</dbReference>
<evidence type="ECO:0000256" key="5">
    <source>
        <dbReference type="ARBA" id="ARBA00013948"/>
    </source>
</evidence>
<dbReference type="InterPro" id="IPR008266">
    <property type="entry name" value="Tyr_kinase_AS"/>
</dbReference>
<dbReference type="PANTHER" id="PTHR44329">
    <property type="entry name" value="SERINE/THREONINE-PROTEIN KINASE TNNI3K-RELATED"/>
    <property type="match status" value="1"/>
</dbReference>
<dbReference type="EC" id="2.7.11.1" evidence="4"/>
<comment type="catalytic activity">
    <reaction evidence="10">
        <text>L-threonyl-[protein] + ATP = O-phospho-L-threonyl-[protein] + ADP + H(+)</text>
        <dbReference type="Rhea" id="RHEA:46608"/>
        <dbReference type="Rhea" id="RHEA-COMP:11060"/>
        <dbReference type="Rhea" id="RHEA-COMP:11605"/>
        <dbReference type="ChEBI" id="CHEBI:15378"/>
        <dbReference type="ChEBI" id="CHEBI:30013"/>
        <dbReference type="ChEBI" id="CHEBI:30616"/>
        <dbReference type="ChEBI" id="CHEBI:61977"/>
        <dbReference type="ChEBI" id="CHEBI:456216"/>
        <dbReference type="EC" id="2.7.11.1"/>
    </reaction>
</comment>
<evidence type="ECO:0000256" key="9">
    <source>
        <dbReference type="ARBA" id="ARBA00033194"/>
    </source>
</evidence>
<dbReference type="PROSITE" id="PS50011">
    <property type="entry name" value="PROTEIN_KINASE_DOM"/>
    <property type="match status" value="1"/>
</dbReference>
<comment type="caution">
    <text evidence="13">The sequence shown here is derived from an EMBL/GenBank/DDBJ whole genome shotgun (WGS) entry which is preliminary data.</text>
</comment>
<evidence type="ECO:0000256" key="4">
    <source>
        <dbReference type="ARBA" id="ARBA00012513"/>
    </source>
</evidence>
<evidence type="ECO:0000259" key="12">
    <source>
        <dbReference type="PROSITE" id="PS50011"/>
    </source>
</evidence>
<dbReference type="InterPro" id="IPR051681">
    <property type="entry name" value="Ser/Thr_Kinases-Pseudokinases"/>
</dbReference>
<keyword evidence="13" id="KW-0418">Kinase</keyword>
<evidence type="ECO:0000256" key="10">
    <source>
        <dbReference type="ARBA" id="ARBA00047899"/>
    </source>
</evidence>
<evidence type="ECO:0000256" key="6">
    <source>
        <dbReference type="ARBA" id="ARBA00019973"/>
    </source>
</evidence>
<feature type="domain" description="Protein kinase" evidence="12">
    <location>
        <begin position="32"/>
        <end position="364"/>
    </location>
</feature>
<evidence type="ECO:0000256" key="8">
    <source>
        <dbReference type="ARBA" id="ARBA00030980"/>
    </source>
</evidence>
<comment type="subcellular location">
    <subcellularLocation>
        <location evidence="2">Chromosome</location>
        <location evidence="2">Telomere</location>
    </subcellularLocation>
</comment>
<gene>
    <name evidence="13" type="ORF">ACJ72_01325</name>
</gene>
<dbReference type="PROSITE" id="PS00109">
    <property type="entry name" value="PROTEIN_KINASE_TYR"/>
    <property type="match status" value="1"/>
</dbReference>
<evidence type="ECO:0000313" key="13">
    <source>
        <dbReference type="EMBL" id="OAX84303.1"/>
    </source>
</evidence>
<evidence type="ECO:0000256" key="1">
    <source>
        <dbReference type="ARBA" id="ARBA00003747"/>
    </source>
</evidence>
<comment type="catalytic activity">
    <reaction evidence="11">
        <text>L-seryl-[protein] + ATP = O-phospho-L-seryl-[protein] + ADP + H(+)</text>
        <dbReference type="Rhea" id="RHEA:17989"/>
        <dbReference type="Rhea" id="RHEA-COMP:9863"/>
        <dbReference type="Rhea" id="RHEA-COMP:11604"/>
        <dbReference type="ChEBI" id="CHEBI:15378"/>
        <dbReference type="ChEBI" id="CHEBI:29999"/>
        <dbReference type="ChEBI" id="CHEBI:30616"/>
        <dbReference type="ChEBI" id="CHEBI:83421"/>
        <dbReference type="ChEBI" id="CHEBI:456216"/>
        <dbReference type="EC" id="2.7.11.1"/>
    </reaction>
</comment>
<dbReference type="GO" id="GO:0005524">
    <property type="term" value="F:ATP binding"/>
    <property type="evidence" value="ECO:0007669"/>
    <property type="project" value="InterPro"/>
</dbReference>
<comment type="function">
    <text evidence="1">Component of the EKC/KEOPS complex that is required for the formation of a threonylcarbamoyl group on adenosine at position 37 (t(6)A37) in tRNAs that read codons beginning with adenine. The complex is probably involved in the transfer of the threonylcarbamoyl moiety of threonylcarbamoyl-AMP (TC-AMP) to the N6 group of A37. BUD32 has ATPase activity in the context of the EKC/KEOPS complex and likely plays a supporting role to the catalytic subunit KAE1. The EKC/KEOPS complex also promotes both telomere uncapping and telomere elongation. The complex is required for efficient recruitment of transcriptional coactivators.</text>
</comment>
<keyword evidence="13" id="KW-0723">Serine/threonine-protein kinase</keyword>
<dbReference type="GO" id="GO:0004674">
    <property type="term" value="F:protein serine/threonine kinase activity"/>
    <property type="evidence" value="ECO:0007669"/>
    <property type="project" value="UniProtKB-KW"/>
</dbReference>
<dbReference type="SUPFAM" id="SSF56112">
    <property type="entry name" value="Protein kinase-like (PK-like)"/>
    <property type="match status" value="1"/>
</dbReference>
<name>A0A1B7P5L8_9EURO</name>
<evidence type="ECO:0000256" key="11">
    <source>
        <dbReference type="ARBA" id="ARBA00048679"/>
    </source>
</evidence>
<keyword evidence="7" id="KW-0779">Telomere</keyword>
<dbReference type="AlphaFoldDB" id="A0A1B7P5L8"/>
<evidence type="ECO:0000256" key="2">
    <source>
        <dbReference type="ARBA" id="ARBA00004574"/>
    </source>
</evidence>
<keyword evidence="7" id="KW-0158">Chromosome</keyword>
<accession>A0A1B7P5L8</accession>
<dbReference type="STRING" id="1658172.A0A1B7P5L8"/>
<keyword evidence="13" id="KW-0808">Transferase</keyword>
<evidence type="ECO:0000313" key="14">
    <source>
        <dbReference type="Proteomes" id="UP000091918"/>
    </source>
</evidence>
<organism evidence="13 14">
    <name type="scientific">Emergomyces africanus</name>
    <dbReference type="NCBI Taxonomy" id="1955775"/>
    <lineage>
        <taxon>Eukaryota</taxon>
        <taxon>Fungi</taxon>
        <taxon>Dikarya</taxon>
        <taxon>Ascomycota</taxon>
        <taxon>Pezizomycotina</taxon>
        <taxon>Eurotiomycetes</taxon>
        <taxon>Eurotiomycetidae</taxon>
        <taxon>Onygenales</taxon>
        <taxon>Ajellomycetaceae</taxon>
        <taxon>Emergomyces</taxon>
    </lineage>
</organism>
<dbReference type="GO" id="GO:0000781">
    <property type="term" value="C:chromosome, telomeric region"/>
    <property type="evidence" value="ECO:0007669"/>
    <property type="project" value="UniProtKB-SubCell"/>
</dbReference>